<dbReference type="STRING" id="29421.B2M20_00550"/>
<dbReference type="PANTHER" id="PTHR42899">
    <property type="entry name" value="SPERMATOGENESIS-ASSOCIATED PROTEIN 20"/>
    <property type="match status" value="1"/>
</dbReference>
<organism evidence="2 3">
    <name type="scientific">Nitrobacter vulgaris</name>
    <dbReference type="NCBI Taxonomy" id="29421"/>
    <lineage>
        <taxon>Bacteria</taxon>
        <taxon>Pseudomonadati</taxon>
        <taxon>Pseudomonadota</taxon>
        <taxon>Alphaproteobacteria</taxon>
        <taxon>Hyphomicrobiales</taxon>
        <taxon>Nitrobacteraceae</taxon>
        <taxon>Nitrobacter</taxon>
    </lineage>
</organism>
<dbReference type="InterPro" id="IPR024705">
    <property type="entry name" value="Ssp411"/>
</dbReference>
<feature type="domain" description="Spermatogenesis-associated protein 20-like TRX" evidence="1">
    <location>
        <begin position="12"/>
        <end position="173"/>
    </location>
</feature>
<dbReference type="OrthoDB" id="9762614at2"/>
<dbReference type="InterPro" id="IPR012341">
    <property type="entry name" value="6hp_glycosidase-like_sf"/>
</dbReference>
<dbReference type="InterPro" id="IPR008928">
    <property type="entry name" value="6-hairpin_glycosidase_sf"/>
</dbReference>
<evidence type="ECO:0000259" key="1">
    <source>
        <dbReference type="Pfam" id="PF03190"/>
    </source>
</evidence>
<gene>
    <name evidence="2" type="ORF">B2M20_00550</name>
</gene>
<dbReference type="SUPFAM" id="SSF52833">
    <property type="entry name" value="Thioredoxin-like"/>
    <property type="match status" value="1"/>
</dbReference>
<comment type="caution">
    <text evidence="2">The sequence shown here is derived from an EMBL/GenBank/DDBJ whole genome shotgun (WGS) entry which is preliminary data.</text>
</comment>
<proteinExistence type="predicted"/>
<dbReference type="SUPFAM" id="SSF48208">
    <property type="entry name" value="Six-hairpin glycosidases"/>
    <property type="match status" value="1"/>
</dbReference>
<sequence>MNHVATGSDRPENRLAAETSPYLLQHKHNPVDWWPWGPEALTEAQRSNRPILLSIGYAACHWCHVMAHESFEDDEVAAVMNELFVCIKVDREERPDIDQIYMSALHHLGEQGGWPLTMFLLPDGSPFWGGTYFPKLPDFGRPAFTDVLQSVAQVFRDQPDKISRNRDALIARLSERAKSKNPANLGVAELNNAAVAITRSTDPVHGGLQGAPKFPQCSVLEFLWRAGARTHDDRFFSATTLTLTRMSQGGIYDHLGGGYARYSVDNRWLVPHFEKMLYDNAQILDLLALDYARSNNQLYRERAIETVDWLRREMLAAEGGFASSLDADTEGEEGKFYVWSLKEVNEVLGPADAADFAARYDITANGNFEGHNIPNRLRSIDVASDDIAHMRALREKLLAHRESRVRPGLDDKVLADWNGLMIAALVHAACVFDKPDWLQTARTAFEFVRTNMTRNGRLGHSWREGRLLIPALASDYAAMGRAALALFEATGDNAYLAQALRWQSTLDTHYADVDHGGYYLTADDAEGLIVRPHSTADDAIPNHDGLIAQNLVRLAALTGATKWRDCIDNLFAALLPSATENGFGQLSLMNALDLRLSGAEIVVVGEGAQADALLSAARKLPHATSIVLHAPHADALPQDHSARAKITAVTQSAAFICRGQSCSLPLTHPEALSGIL</sequence>
<evidence type="ECO:0000313" key="2">
    <source>
        <dbReference type="EMBL" id="OPH84656.1"/>
    </source>
</evidence>
<dbReference type="InterPro" id="IPR036249">
    <property type="entry name" value="Thioredoxin-like_sf"/>
</dbReference>
<dbReference type="Gene3D" id="1.50.10.20">
    <property type="match status" value="1"/>
</dbReference>
<evidence type="ECO:0000313" key="3">
    <source>
        <dbReference type="Proteomes" id="UP000189940"/>
    </source>
</evidence>
<reference evidence="2 3" key="1">
    <citation type="submission" date="2017-02" db="EMBL/GenBank/DDBJ databases">
        <title>Genome sequence of the nitrite-oxidizing bacterium Nitrobacter vulgaris strain Ab1.</title>
        <authorList>
            <person name="Mellbye B.L."/>
            <person name="Davis E.W."/>
            <person name="Spieck E."/>
            <person name="Chang J.H."/>
            <person name="Bottomley P.J."/>
            <person name="Sayavedra-Soto L.A."/>
        </authorList>
    </citation>
    <scope>NUCLEOTIDE SEQUENCE [LARGE SCALE GENOMIC DNA]</scope>
    <source>
        <strain evidence="2 3">Ab1</strain>
    </source>
</reference>
<dbReference type="Pfam" id="PF03190">
    <property type="entry name" value="Thioredox_DsbH"/>
    <property type="match status" value="1"/>
</dbReference>
<dbReference type="GO" id="GO:0005975">
    <property type="term" value="P:carbohydrate metabolic process"/>
    <property type="evidence" value="ECO:0007669"/>
    <property type="project" value="InterPro"/>
</dbReference>
<dbReference type="CDD" id="cd02955">
    <property type="entry name" value="SSP411"/>
    <property type="match status" value="1"/>
</dbReference>
<dbReference type="Gene3D" id="1.50.10.10">
    <property type="match status" value="1"/>
</dbReference>
<dbReference type="Gene3D" id="3.40.30.10">
    <property type="entry name" value="Glutaredoxin"/>
    <property type="match status" value="1"/>
</dbReference>
<name>A0A1V4I356_NITVU</name>
<protein>
    <submittedName>
        <fullName evidence="2">Thioredoxin domain-containing protein</fullName>
    </submittedName>
</protein>
<dbReference type="Proteomes" id="UP000189940">
    <property type="component" value="Unassembled WGS sequence"/>
</dbReference>
<keyword evidence="3" id="KW-1185">Reference proteome</keyword>
<dbReference type="EMBL" id="MWPQ01000002">
    <property type="protein sequence ID" value="OPH84656.1"/>
    <property type="molecule type" value="Genomic_DNA"/>
</dbReference>
<dbReference type="AlphaFoldDB" id="A0A1V4I356"/>
<dbReference type="PIRSF" id="PIRSF006402">
    <property type="entry name" value="UCP006402_thioredoxin"/>
    <property type="match status" value="1"/>
</dbReference>
<dbReference type="RefSeq" id="WP_079445164.1">
    <property type="nucleotide sequence ID" value="NZ_MWPQ01000002.1"/>
</dbReference>
<dbReference type="InterPro" id="IPR004879">
    <property type="entry name" value="Ssp411-like_TRX"/>
</dbReference>
<accession>A0A1V4I356</accession>
<dbReference type="PANTHER" id="PTHR42899:SF1">
    <property type="entry name" value="SPERMATOGENESIS-ASSOCIATED PROTEIN 20"/>
    <property type="match status" value="1"/>
</dbReference>